<accession>A0ABV7YES5</accession>
<comment type="caution">
    <text evidence="9">The sequence shown here is derived from an EMBL/GenBank/DDBJ whole genome shotgun (WGS) entry which is preliminary data.</text>
</comment>
<keyword evidence="5 7" id="KW-1133">Transmembrane helix</keyword>
<keyword evidence="10" id="KW-1185">Reference proteome</keyword>
<dbReference type="InterPro" id="IPR003593">
    <property type="entry name" value="AAA+_ATPase"/>
</dbReference>
<evidence type="ECO:0000256" key="6">
    <source>
        <dbReference type="ARBA" id="ARBA00023136"/>
    </source>
</evidence>
<dbReference type="SUPFAM" id="SSF90123">
    <property type="entry name" value="ABC transporter transmembrane region"/>
    <property type="match status" value="1"/>
</dbReference>
<dbReference type="Pfam" id="PF00005">
    <property type="entry name" value="ABC_tran"/>
    <property type="match status" value="1"/>
</dbReference>
<evidence type="ECO:0000256" key="3">
    <source>
        <dbReference type="ARBA" id="ARBA00022741"/>
    </source>
</evidence>
<dbReference type="EMBL" id="JBHRZH010000018">
    <property type="protein sequence ID" value="MFC3763447.1"/>
    <property type="molecule type" value="Genomic_DNA"/>
</dbReference>
<dbReference type="PANTHER" id="PTHR24221:SF654">
    <property type="entry name" value="ATP-BINDING CASSETTE SUB-FAMILY B MEMBER 6"/>
    <property type="match status" value="1"/>
</dbReference>
<dbReference type="PROSITE" id="PS50893">
    <property type="entry name" value="ABC_TRANSPORTER_2"/>
    <property type="match status" value="1"/>
</dbReference>
<dbReference type="Gene3D" id="1.20.1560.10">
    <property type="entry name" value="ABC transporter type 1, transmembrane domain"/>
    <property type="match status" value="1"/>
</dbReference>
<dbReference type="Proteomes" id="UP001595699">
    <property type="component" value="Unassembled WGS sequence"/>
</dbReference>
<dbReference type="InterPro" id="IPR003439">
    <property type="entry name" value="ABC_transporter-like_ATP-bd"/>
</dbReference>
<keyword evidence="6 7" id="KW-0472">Membrane</keyword>
<dbReference type="RefSeq" id="WP_205117800.1">
    <property type="nucleotide sequence ID" value="NZ_JAFBCM010000001.1"/>
</dbReference>
<dbReference type="InterPro" id="IPR027417">
    <property type="entry name" value="P-loop_NTPase"/>
</dbReference>
<name>A0ABV7YES5_9ACTN</name>
<keyword evidence="4 9" id="KW-0067">ATP-binding</keyword>
<reference evidence="10" key="1">
    <citation type="journal article" date="2019" name="Int. J. Syst. Evol. Microbiol.">
        <title>The Global Catalogue of Microorganisms (GCM) 10K type strain sequencing project: providing services to taxonomists for standard genome sequencing and annotation.</title>
        <authorList>
            <consortium name="The Broad Institute Genomics Platform"/>
            <consortium name="The Broad Institute Genome Sequencing Center for Infectious Disease"/>
            <person name="Wu L."/>
            <person name="Ma J."/>
        </authorList>
    </citation>
    <scope>NUCLEOTIDE SEQUENCE [LARGE SCALE GENOMIC DNA]</scope>
    <source>
        <strain evidence="10">CGMCC 4.7241</strain>
    </source>
</reference>
<feature type="transmembrane region" description="Helical" evidence="7">
    <location>
        <begin position="34"/>
        <end position="61"/>
    </location>
</feature>
<evidence type="ECO:0000256" key="4">
    <source>
        <dbReference type="ARBA" id="ARBA00022840"/>
    </source>
</evidence>
<dbReference type="InterPro" id="IPR036640">
    <property type="entry name" value="ABC1_TM_sf"/>
</dbReference>
<evidence type="ECO:0000256" key="5">
    <source>
        <dbReference type="ARBA" id="ARBA00022989"/>
    </source>
</evidence>
<dbReference type="PANTHER" id="PTHR24221">
    <property type="entry name" value="ATP-BINDING CASSETTE SUB-FAMILY B"/>
    <property type="match status" value="1"/>
</dbReference>
<evidence type="ECO:0000313" key="9">
    <source>
        <dbReference type="EMBL" id="MFC3763447.1"/>
    </source>
</evidence>
<dbReference type="SMART" id="SM00382">
    <property type="entry name" value="AAA"/>
    <property type="match status" value="1"/>
</dbReference>
<evidence type="ECO:0000256" key="1">
    <source>
        <dbReference type="ARBA" id="ARBA00004651"/>
    </source>
</evidence>
<dbReference type="PROSITE" id="PS00211">
    <property type="entry name" value="ABC_TRANSPORTER_1"/>
    <property type="match status" value="1"/>
</dbReference>
<feature type="transmembrane region" description="Helical" evidence="7">
    <location>
        <begin position="265"/>
        <end position="286"/>
    </location>
</feature>
<feature type="transmembrane region" description="Helical" evidence="7">
    <location>
        <begin position="165"/>
        <end position="190"/>
    </location>
</feature>
<proteinExistence type="predicted"/>
<evidence type="ECO:0000256" key="2">
    <source>
        <dbReference type="ARBA" id="ARBA00022692"/>
    </source>
</evidence>
<protein>
    <submittedName>
        <fullName evidence="9">ABC transporter ATP-binding protein</fullName>
    </submittedName>
</protein>
<evidence type="ECO:0000313" key="10">
    <source>
        <dbReference type="Proteomes" id="UP001595699"/>
    </source>
</evidence>
<evidence type="ECO:0000259" key="8">
    <source>
        <dbReference type="PROSITE" id="PS50893"/>
    </source>
</evidence>
<dbReference type="SUPFAM" id="SSF52540">
    <property type="entry name" value="P-loop containing nucleoside triphosphate hydrolases"/>
    <property type="match status" value="1"/>
</dbReference>
<evidence type="ECO:0000256" key="7">
    <source>
        <dbReference type="SAM" id="Phobius"/>
    </source>
</evidence>
<keyword evidence="3" id="KW-0547">Nucleotide-binding</keyword>
<keyword evidence="2 7" id="KW-0812">Transmembrane</keyword>
<dbReference type="InterPro" id="IPR017871">
    <property type="entry name" value="ABC_transporter-like_CS"/>
</dbReference>
<gene>
    <name evidence="9" type="ORF">ACFOUW_21595</name>
</gene>
<feature type="transmembrane region" description="Helical" evidence="7">
    <location>
        <begin position="292"/>
        <end position="314"/>
    </location>
</feature>
<feature type="domain" description="ABC transporter" evidence="8">
    <location>
        <begin position="362"/>
        <end position="605"/>
    </location>
</feature>
<dbReference type="GO" id="GO:0005524">
    <property type="term" value="F:ATP binding"/>
    <property type="evidence" value="ECO:0007669"/>
    <property type="project" value="UniProtKB-KW"/>
</dbReference>
<comment type="subcellular location">
    <subcellularLocation>
        <location evidence="1">Cell membrane</location>
        <topology evidence="1">Multi-pass membrane protein</topology>
    </subcellularLocation>
</comment>
<organism evidence="9 10">
    <name type="scientific">Tenggerimyces flavus</name>
    <dbReference type="NCBI Taxonomy" id="1708749"/>
    <lineage>
        <taxon>Bacteria</taxon>
        <taxon>Bacillati</taxon>
        <taxon>Actinomycetota</taxon>
        <taxon>Actinomycetes</taxon>
        <taxon>Propionibacteriales</taxon>
        <taxon>Nocardioidaceae</taxon>
        <taxon>Tenggerimyces</taxon>
    </lineage>
</organism>
<sequence length="614" mass="67832">MPTRADVTRWLPPSIKGLLSVLGLLPKLSRRRTAVMVAGVLVQSFVPVAAGVLTGLLIGGIPEAVRTGESERSIWLLVAIGGLVVVERATAPILQATAATLGRDVDRYLQERVMEAVGQPTGIQHLEDPEVINKIRTARGLSVDAENAGRAIEALPGVIPSWLRALASVAVLFFFHWWLGLIWLVMWPIVVHLMQREYFRVGAVTYNQSNELRRSEYYRDLALTPGPAKEIRIWGMLDWLLERFDTSFRTAIEPVWKTRKPRKSVMYGTTSAILLVNLLTYVLLVYAGVNGVLSLAAIAVFIQALAGANSYTAFDDNNVYLSRAAVTVPKILSMADELSSQRVELAQTAPRELPPNAPREQISFQATTFRYPNADRDALAGLDLDIEAHRSLAIVGDNGAGKTTFVKLLCRLYEPTSGQITVDGTPLGELDPRAWRERIAVLFQDFARYPLTAKENVGLGAPSHNRDLERLEYAAERAGALDVIRNLPNGWDTILSREFTGGVDLSGGQWQRIALARAMFAVDAGARVLVLDEPTAALDVRAEAELYDRFLELTEGLTTCLISHRFSTVRRADRIVVMTEGGVIEDGTHDELIERDGRYAHMFALQAERFRAEA</sequence>
<dbReference type="InterPro" id="IPR039421">
    <property type="entry name" value="Type_1_exporter"/>
</dbReference>
<dbReference type="Gene3D" id="3.40.50.300">
    <property type="entry name" value="P-loop containing nucleotide triphosphate hydrolases"/>
    <property type="match status" value="1"/>
</dbReference>